<dbReference type="EMBL" id="CAXAMN010000337">
    <property type="protein sequence ID" value="CAK8987979.1"/>
    <property type="molecule type" value="Genomic_DNA"/>
</dbReference>
<protein>
    <recommendedName>
        <fullName evidence="4">Pentatricopeptide repeat-containing protein, chloroplastic</fullName>
    </recommendedName>
</protein>
<organism evidence="2 3">
    <name type="scientific">Durusdinium trenchii</name>
    <dbReference type="NCBI Taxonomy" id="1381693"/>
    <lineage>
        <taxon>Eukaryota</taxon>
        <taxon>Sar</taxon>
        <taxon>Alveolata</taxon>
        <taxon>Dinophyceae</taxon>
        <taxon>Suessiales</taxon>
        <taxon>Symbiodiniaceae</taxon>
        <taxon>Durusdinium</taxon>
    </lineage>
</organism>
<evidence type="ECO:0008006" key="4">
    <source>
        <dbReference type="Google" id="ProtNLM"/>
    </source>
</evidence>
<dbReference type="PANTHER" id="PTHR47447:SF17">
    <property type="entry name" value="OS12G0638900 PROTEIN"/>
    <property type="match status" value="1"/>
</dbReference>
<evidence type="ECO:0000313" key="3">
    <source>
        <dbReference type="Proteomes" id="UP001642484"/>
    </source>
</evidence>
<accession>A0ABP0HFR8</accession>
<comment type="caution">
    <text evidence="2">The sequence shown here is derived from an EMBL/GenBank/DDBJ whole genome shotgun (WGS) entry which is preliminary data.</text>
</comment>
<keyword evidence="1" id="KW-0677">Repeat</keyword>
<dbReference type="InterPro" id="IPR011990">
    <property type="entry name" value="TPR-like_helical_dom_sf"/>
</dbReference>
<reference evidence="2 3" key="1">
    <citation type="submission" date="2024-02" db="EMBL/GenBank/DDBJ databases">
        <authorList>
            <person name="Chen Y."/>
            <person name="Shah S."/>
            <person name="Dougan E. K."/>
            <person name="Thang M."/>
            <person name="Chan C."/>
        </authorList>
    </citation>
    <scope>NUCLEOTIDE SEQUENCE [LARGE SCALE GENOMIC DNA]</scope>
</reference>
<dbReference type="Gene3D" id="1.25.40.10">
    <property type="entry name" value="Tetratricopeptide repeat domain"/>
    <property type="match status" value="2"/>
</dbReference>
<evidence type="ECO:0000313" key="2">
    <source>
        <dbReference type="EMBL" id="CAK8987979.1"/>
    </source>
</evidence>
<evidence type="ECO:0000256" key="1">
    <source>
        <dbReference type="ARBA" id="ARBA00022737"/>
    </source>
</evidence>
<proteinExistence type="predicted"/>
<dbReference type="PANTHER" id="PTHR47447">
    <property type="entry name" value="OS03G0856100 PROTEIN"/>
    <property type="match status" value="1"/>
</dbReference>
<dbReference type="Proteomes" id="UP001642484">
    <property type="component" value="Unassembled WGS sequence"/>
</dbReference>
<keyword evidence="3" id="KW-1185">Reference proteome</keyword>
<name>A0ABP0HFR8_9DINO</name>
<gene>
    <name evidence="2" type="ORF">CCMP2556_LOCUS1082</name>
</gene>
<sequence>MSTNRGQDWRQLHPAQLTAKDWGGRIKQSAAQSHWRMAVESLQLMRTKALRPNQITRNIVAASLRKSWTRSFRILRFPADVVGLNIAVKSCAERVWECGFSLLSFALQQLLRPNIVSYNSLLGIGATGWPRSLSLLVSCGTSADVTSYTSMMSMISPYRWDEGMSLMNRLNSHGLQCDEVLASSLMRLTSWRRGTHLLSSFSSLLLRADVVAVGACSNSCAQSGQWNQAMNFASQLSQMDLKCSLAMINSLLGARNVRWEVAADLFRCFQPDLITVNGAAAACDKAHEWQRAVMLVQQARQFQLQSDSILHSIATDACQRTLKWEAALAGFQACQGVQPCIVLFNTAIAAGTWQLATHFFAGLPQCQMSPSIVTCSATLERLAAGGQWEAAWKLLSTSGMDQPSPSQVWCSAFQGSGAPWEAVLRIYKTMQTLAGQPDATMLAAVADTCEESQRGRPTNLVALCGNVAQEALSTLQQDLRPGGAKLLSTVHKMGSRSSYNSSRSEG</sequence>